<keyword evidence="1" id="KW-1133">Transmembrane helix</keyword>
<feature type="transmembrane region" description="Helical" evidence="1">
    <location>
        <begin position="12"/>
        <end position="30"/>
    </location>
</feature>
<feature type="transmembrane region" description="Helical" evidence="1">
    <location>
        <begin position="36"/>
        <end position="54"/>
    </location>
</feature>
<accession>A0ABN1L9J8</accession>
<evidence type="ECO:0000313" key="3">
    <source>
        <dbReference type="Proteomes" id="UP001500021"/>
    </source>
</evidence>
<gene>
    <name evidence="2" type="ORF">GCM10009111_27620</name>
</gene>
<keyword evidence="1" id="KW-0812">Transmembrane</keyword>
<keyword evidence="3" id="KW-1185">Reference proteome</keyword>
<dbReference type="EMBL" id="BAAAFA010000009">
    <property type="protein sequence ID" value="GAA0821117.1"/>
    <property type="molecule type" value="Genomic_DNA"/>
</dbReference>
<sequence>MQWNMYMETLRECLAIFIFMLAVALIYAVIDDFSWGSVLTSVGCFIIAYFIWPSKRRGQRNQENRFVDIIEIIIELPVEFFIWILRFIGRIFRNKDGNVDLDIDIGL</sequence>
<organism evidence="2 3">
    <name type="scientific">Colwellia asteriadis</name>
    <dbReference type="NCBI Taxonomy" id="517723"/>
    <lineage>
        <taxon>Bacteria</taxon>
        <taxon>Pseudomonadati</taxon>
        <taxon>Pseudomonadota</taxon>
        <taxon>Gammaproteobacteria</taxon>
        <taxon>Alteromonadales</taxon>
        <taxon>Colwelliaceae</taxon>
        <taxon>Colwellia</taxon>
    </lineage>
</organism>
<feature type="transmembrane region" description="Helical" evidence="1">
    <location>
        <begin position="66"/>
        <end position="88"/>
    </location>
</feature>
<reference evidence="2 3" key="1">
    <citation type="journal article" date="2019" name="Int. J. Syst. Evol. Microbiol.">
        <title>The Global Catalogue of Microorganisms (GCM) 10K type strain sequencing project: providing services to taxonomists for standard genome sequencing and annotation.</title>
        <authorList>
            <consortium name="The Broad Institute Genomics Platform"/>
            <consortium name="The Broad Institute Genome Sequencing Center for Infectious Disease"/>
            <person name="Wu L."/>
            <person name="Ma J."/>
        </authorList>
    </citation>
    <scope>NUCLEOTIDE SEQUENCE [LARGE SCALE GENOMIC DNA]</scope>
    <source>
        <strain evidence="2 3">JCM 15608</strain>
    </source>
</reference>
<proteinExistence type="predicted"/>
<evidence type="ECO:0000313" key="2">
    <source>
        <dbReference type="EMBL" id="GAA0821117.1"/>
    </source>
</evidence>
<keyword evidence="1" id="KW-0472">Membrane</keyword>
<protein>
    <submittedName>
        <fullName evidence="2">Uncharacterized protein</fullName>
    </submittedName>
</protein>
<evidence type="ECO:0000256" key="1">
    <source>
        <dbReference type="SAM" id="Phobius"/>
    </source>
</evidence>
<comment type="caution">
    <text evidence="2">The sequence shown here is derived from an EMBL/GenBank/DDBJ whole genome shotgun (WGS) entry which is preliminary data.</text>
</comment>
<name>A0ABN1L9J8_9GAMM</name>
<dbReference type="Proteomes" id="UP001500021">
    <property type="component" value="Unassembled WGS sequence"/>
</dbReference>